<dbReference type="Proteomes" id="UP000031599">
    <property type="component" value="Unassembled WGS sequence"/>
</dbReference>
<dbReference type="SUPFAM" id="SSF53756">
    <property type="entry name" value="UDP-Glycosyltransferase/glycogen phosphorylase"/>
    <property type="match status" value="2"/>
</dbReference>
<evidence type="ECO:0000313" key="1">
    <source>
        <dbReference type="EMBL" id="KIG19203.1"/>
    </source>
</evidence>
<dbReference type="PANTHER" id="PTHR42655">
    <property type="entry name" value="GLYCOGEN PHOSPHORYLASE"/>
    <property type="match status" value="1"/>
</dbReference>
<gene>
    <name evidence="1" type="ORF">DB30_04668</name>
</gene>
<dbReference type="InterPro" id="IPR052182">
    <property type="entry name" value="Glycogen/Maltodextrin_Phosph"/>
</dbReference>
<protein>
    <submittedName>
        <fullName evidence="1">Glycogen phosphorylase</fullName>
    </submittedName>
</protein>
<accession>A0A0C2A737</accession>
<dbReference type="Gene3D" id="3.40.50.2000">
    <property type="entry name" value="Glycogen Phosphorylase B"/>
    <property type="match status" value="1"/>
</dbReference>
<dbReference type="PANTHER" id="PTHR42655:SF1">
    <property type="entry name" value="GLYCOGEN PHOSPHORYLASE"/>
    <property type="match status" value="1"/>
</dbReference>
<comment type="caution">
    <text evidence="1">The sequence shown here is derived from an EMBL/GenBank/DDBJ whole genome shotgun (WGS) entry which is preliminary data.</text>
</comment>
<organism evidence="1 2">
    <name type="scientific">Enhygromyxa salina</name>
    <dbReference type="NCBI Taxonomy" id="215803"/>
    <lineage>
        <taxon>Bacteria</taxon>
        <taxon>Pseudomonadati</taxon>
        <taxon>Myxococcota</taxon>
        <taxon>Polyangia</taxon>
        <taxon>Nannocystales</taxon>
        <taxon>Nannocystaceae</taxon>
        <taxon>Enhygromyxa</taxon>
    </lineage>
</organism>
<reference evidence="1 2" key="1">
    <citation type="submission" date="2014-12" db="EMBL/GenBank/DDBJ databases">
        <title>Genome assembly of Enhygromyxa salina DSM 15201.</title>
        <authorList>
            <person name="Sharma G."/>
            <person name="Subramanian S."/>
        </authorList>
    </citation>
    <scope>NUCLEOTIDE SEQUENCE [LARGE SCALE GENOMIC DNA]</scope>
    <source>
        <strain evidence="1 2">DSM 15201</strain>
    </source>
</reference>
<sequence length="463" mass="50012">MLGRVTAASELPSQSDPVTLAYVCAEFAIDAPLGGFVSEPGLQAGDALRSASDQGRAMVAIGLVYHRVFVTHEVEDDGQFRVVEANVDLAASSLERVTGSDGEPLWVTVAHADEQLKLGVWAHMIGGIRLLLLDTHAADNSAKARELCMRPRSPGSAARARQDALLSSASEPVLRAMGIPARIQHHAGTQTSQVRAHLPSWVADDVVSTLELRSSPIRGADLAAKVDALKTRALWNLRARARERMVERLYARGLPAGDSDALWIGCAGRLGAGLRPDLLFHDLARLGRLLDDPLRAVRMVFSGAADADDAVGQAQLAKLVELSCDPTFEGRIVFVPDWGLEVAGLLVEGVDLWLGTGTRGRPGESWGVRAAANGALNVSIAEGWWREVASEPGHQLGWTLGGERMFDEQAAQDAVDSRMLYAMLETEIVPSFYDWDGEAIPQRWVQRIRASMRTIPAAFDGQR</sequence>
<dbReference type="EMBL" id="JMCC02000004">
    <property type="protein sequence ID" value="KIG19203.1"/>
    <property type="molecule type" value="Genomic_DNA"/>
</dbReference>
<dbReference type="AlphaFoldDB" id="A0A0C2A737"/>
<name>A0A0C2A737_9BACT</name>
<evidence type="ECO:0000313" key="2">
    <source>
        <dbReference type="Proteomes" id="UP000031599"/>
    </source>
</evidence>
<proteinExistence type="predicted"/>